<feature type="transmembrane region" description="Helical" evidence="5">
    <location>
        <begin position="125"/>
        <end position="147"/>
    </location>
</feature>
<accession>A0A914P957</accession>
<evidence type="ECO:0000313" key="7">
    <source>
        <dbReference type="Proteomes" id="UP000887578"/>
    </source>
</evidence>
<evidence type="ECO:0000256" key="1">
    <source>
        <dbReference type="ARBA" id="ARBA00004370"/>
    </source>
</evidence>
<keyword evidence="2 5" id="KW-0812">Transmembrane</keyword>
<dbReference type="InterPro" id="IPR017452">
    <property type="entry name" value="GPCR_Rhodpsn_7TM"/>
</dbReference>
<proteinExistence type="predicted"/>
<name>A0A914P957_9BILA</name>
<evidence type="ECO:0000256" key="5">
    <source>
        <dbReference type="SAM" id="Phobius"/>
    </source>
</evidence>
<keyword evidence="4 5" id="KW-0472">Membrane</keyword>
<sequence length="262" mass="30003">METIEDSLDYKEFILFYSVGIFGICCSVASLIFILKRPVLHNAFGYICAGHATAEAGVLGIFTIWGAVITLSSKEVEESVANVIMAHILNTFYYGTLYFHLLKSVNRFCAIVFSIKYRILFSDNIAKILILFTFGMGFIHTIPLFWFNCNSYFSGKTYRFTTRTVSCESTIIFYDDFVTCCTTMSIALSCDIITFSYFRIRAKKANMNSRNDIKLALHACLTTLLYMAMIFSFYMFSNYATNIWTLFLSTTFAWMLCHVLNQ</sequence>
<dbReference type="CDD" id="cd00637">
    <property type="entry name" value="7tm_classA_rhodopsin-like"/>
    <property type="match status" value="1"/>
</dbReference>
<dbReference type="PANTHER" id="PTHR23017">
    <property type="entry name" value="SERPENTINE RECEPTOR, CLASS X"/>
    <property type="match status" value="1"/>
</dbReference>
<feature type="transmembrane region" description="Helical" evidence="5">
    <location>
        <begin position="47"/>
        <end position="72"/>
    </location>
</feature>
<comment type="subcellular location">
    <subcellularLocation>
        <location evidence="1">Membrane</location>
    </subcellularLocation>
</comment>
<evidence type="ECO:0000256" key="2">
    <source>
        <dbReference type="ARBA" id="ARBA00022692"/>
    </source>
</evidence>
<dbReference type="Proteomes" id="UP000887578">
    <property type="component" value="Unplaced"/>
</dbReference>
<dbReference type="PANTHER" id="PTHR23017:SF3">
    <property type="entry name" value="G-PROTEIN COUPLED RECEPTORS FAMILY 1 PROFILE DOMAIN-CONTAINING PROTEIN"/>
    <property type="match status" value="1"/>
</dbReference>
<feature type="transmembrane region" description="Helical" evidence="5">
    <location>
        <begin position="215"/>
        <end position="236"/>
    </location>
</feature>
<dbReference type="Pfam" id="PF10328">
    <property type="entry name" value="7TM_GPCR_Srx"/>
    <property type="match status" value="1"/>
</dbReference>
<organism evidence="7 8">
    <name type="scientific">Panagrolaimus davidi</name>
    <dbReference type="NCBI Taxonomy" id="227884"/>
    <lineage>
        <taxon>Eukaryota</taxon>
        <taxon>Metazoa</taxon>
        <taxon>Ecdysozoa</taxon>
        <taxon>Nematoda</taxon>
        <taxon>Chromadorea</taxon>
        <taxon>Rhabditida</taxon>
        <taxon>Tylenchina</taxon>
        <taxon>Panagrolaimomorpha</taxon>
        <taxon>Panagrolaimoidea</taxon>
        <taxon>Panagrolaimidae</taxon>
        <taxon>Panagrolaimus</taxon>
    </lineage>
</organism>
<feature type="transmembrane region" description="Helical" evidence="5">
    <location>
        <begin position="171"/>
        <end position="194"/>
    </location>
</feature>
<dbReference type="WBParaSite" id="PDA_v2.g11778.t1">
    <property type="protein sequence ID" value="PDA_v2.g11778.t1"/>
    <property type="gene ID" value="PDA_v2.g11778"/>
</dbReference>
<keyword evidence="7" id="KW-1185">Reference proteome</keyword>
<dbReference type="AlphaFoldDB" id="A0A914P957"/>
<evidence type="ECO:0000259" key="6">
    <source>
        <dbReference type="PROSITE" id="PS50262"/>
    </source>
</evidence>
<dbReference type="GO" id="GO:0016020">
    <property type="term" value="C:membrane"/>
    <property type="evidence" value="ECO:0007669"/>
    <property type="project" value="UniProtKB-SubCell"/>
</dbReference>
<evidence type="ECO:0000256" key="3">
    <source>
        <dbReference type="ARBA" id="ARBA00022989"/>
    </source>
</evidence>
<dbReference type="InterPro" id="IPR019430">
    <property type="entry name" value="7TM_GPCR_serpentine_rcpt_Srx"/>
</dbReference>
<dbReference type="PROSITE" id="PS50262">
    <property type="entry name" value="G_PROTEIN_RECEP_F1_2"/>
    <property type="match status" value="1"/>
</dbReference>
<dbReference type="SUPFAM" id="SSF81321">
    <property type="entry name" value="Family A G protein-coupled receptor-like"/>
    <property type="match status" value="1"/>
</dbReference>
<protein>
    <submittedName>
        <fullName evidence="8">G-protein coupled receptors family 1 profile domain-containing protein</fullName>
    </submittedName>
</protein>
<dbReference type="Gene3D" id="1.20.1070.10">
    <property type="entry name" value="Rhodopsin 7-helix transmembrane proteins"/>
    <property type="match status" value="1"/>
</dbReference>
<evidence type="ECO:0000313" key="8">
    <source>
        <dbReference type="WBParaSite" id="PDA_v2.g11778.t1"/>
    </source>
</evidence>
<keyword evidence="3 5" id="KW-1133">Transmembrane helix</keyword>
<feature type="transmembrane region" description="Helical" evidence="5">
    <location>
        <begin position="14"/>
        <end position="35"/>
    </location>
</feature>
<feature type="transmembrane region" description="Helical" evidence="5">
    <location>
        <begin position="242"/>
        <end position="260"/>
    </location>
</feature>
<reference evidence="8" key="1">
    <citation type="submission" date="2022-11" db="UniProtKB">
        <authorList>
            <consortium name="WormBaseParasite"/>
        </authorList>
    </citation>
    <scope>IDENTIFICATION</scope>
</reference>
<evidence type="ECO:0000256" key="4">
    <source>
        <dbReference type="ARBA" id="ARBA00023136"/>
    </source>
</evidence>
<feature type="domain" description="G-protein coupled receptors family 1 profile" evidence="6">
    <location>
        <begin position="26"/>
        <end position="262"/>
    </location>
</feature>